<dbReference type="GO" id="GO:0003677">
    <property type="term" value="F:DNA binding"/>
    <property type="evidence" value="ECO:0007669"/>
    <property type="project" value="InterPro"/>
</dbReference>
<comment type="caution">
    <text evidence="2">The sequence shown here is derived from an EMBL/GenBank/DDBJ whole genome shotgun (WGS) entry which is preliminary data.</text>
</comment>
<gene>
    <name evidence="2" type="ORF">RRU01S_04_01500</name>
</gene>
<evidence type="ECO:0000313" key="3">
    <source>
        <dbReference type="Proteomes" id="UP000028701"/>
    </source>
</evidence>
<dbReference type="InterPro" id="IPR001387">
    <property type="entry name" value="Cro/C1-type_HTH"/>
</dbReference>
<dbReference type="Proteomes" id="UP000028701">
    <property type="component" value="Unassembled WGS sequence"/>
</dbReference>
<dbReference type="SUPFAM" id="SSF47413">
    <property type="entry name" value="lambda repressor-like DNA-binding domains"/>
    <property type="match status" value="1"/>
</dbReference>
<evidence type="ECO:0000313" key="2">
    <source>
        <dbReference type="EMBL" id="GAK69328.1"/>
    </source>
</evidence>
<proteinExistence type="predicted"/>
<dbReference type="RefSeq" id="WP_045228918.1">
    <property type="nucleotide sequence ID" value="NZ_BBJU01000004.1"/>
</dbReference>
<dbReference type="Gene3D" id="1.10.260.40">
    <property type="entry name" value="lambda repressor-like DNA-binding domains"/>
    <property type="match status" value="1"/>
</dbReference>
<feature type="domain" description="HTH cro/C1-type" evidence="1">
    <location>
        <begin position="28"/>
        <end position="72"/>
    </location>
</feature>
<protein>
    <recommendedName>
        <fullName evidence="1">HTH cro/C1-type domain-containing protein</fullName>
    </recommendedName>
</protein>
<evidence type="ECO:0000259" key="1">
    <source>
        <dbReference type="PROSITE" id="PS50943"/>
    </source>
</evidence>
<sequence length="117" mass="13227">MHQDRYKTYGRSFSEKSLAIKISEKFSSVEQFSSALKVERRRVWDWLEGKRRPGLHALRDVCSVLGCAVDDIAPLIEGYRSPAPLAANGISDARSVAATECHENRQRRAAYFQKGRA</sequence>
<dbReference type="CDD" id="cd00093">
    <property type="entry name" value="HTH_XRE"/>
    <property type="match status" value="1"/>
</dbReference>
<organism evidence="2 3">
    <name type="scientific">Agrobacterium rubi TR3 = NBRC 13261</name>
    <dbReference type="NCBI Taxonomy" id="1368415"/>
    <lineage>
        <taxon>Bacteria</taxon>
        <taxon>Pseudomonadati</taxon>
        <taxon>Pseudomonadota</taxon>
        <taxon>Alphaproteobacteria</taxon>
        <taxon>Hyphomicrobiales</taxon>
        <taxon>Rhizobiaceae</taxon>
        <taxon>Rhizobium/Agrobacterium group</taxon>
        <taxon>Agrobacterium</taxon>
    </lineage>
</organism>
<dbReference type="EMBL" id="BBJU01000004">
    <property type="protein sequence ID" value="GAK69328.1"/>
    <property type="molecule type" value="Genomic_DNA"/>
</dbReference>
<name>A0A081CRN2_9HYPH</name>
<reference evidence="2 3" key="1">
    <citation type="submission" date="2014-08" db="EMBL/GenBank/DDBJ databases">
        <title>Whole genome shotgun sequence of Rhizobium rubi NBRC 13261.</title>
        <authorList>
            <person name="Katano-Makiyama Y."/>
            <person name="Hosoyama A."/>
            <person name="Hashimoto M."/>
            <person name="Hosoyama Y."/>
            <person name="Noguchi M."/>
            <person name="Tsuchikane K."/>
            <person name="Uohara A."/>
            <person name="Ohji S."/>
            <person name="Ichikawa N."/>
            <person name="Kimura A."/>
            <person name="Yamazoe A."/>
            <person name="Fujita N."/>
        </authorList>
    </citation>
    <scope>NUCLEOTIDE SEQUENCE [LARGE SCALE GENOMIC DNA]</scope>
    <source>
        <strain evidence="2 3">NBRC 13261</strain>
    </source>
</reference>
<accession>A0A081CRN2</accession>
<dbReference type="PROSITE" id="PS50943">
    <property type="entry name" value="HTH_CROC1"/>
    <property type="match status" value="1"/>
</dbReference>
<dbReference type="InterPro" id="IPR010982">
    <property type="entry name" value="Lambda_DNA-bd_dom_sf"/>
</dbReference>
<dbReference type="AlphaFoldDB" id="A0A081CRN2"/>